<protein>
    <submittedName>
        <fullName evidence="2">Uncharacterized protein</fullName>
    </submittedName>
</protein>
<dbReference type="EMBL" id="GEDC01024145">
    <property type="protein sequence ID" value="JAS13153.1"/>
    <property type="molecule type" value="Transcribed_RNA"/>
</dbReference>
<evidence type="ECO:0000313" key="2">
    <source>
        <dbReference type="EMBL" id="JAS13153.1"/>
    </source>
</evidence>
<reference evidence="2" key="1">
    <citation type="submission" date="2015-12" db="EMBL/GenBank/DDBJ databases">
        <title>De novo transcriptome assembly of four potential Pierce s Disease insect vectors from Arizona vineyards.</title>
        <authorList>
            <person name="Tassone E.E."/>
        </authorList>
    </citation>
    <scope>NUCLEOTIDE SEQUENCE</scope>
</reference>
<evidence type="ECO:0000256" key="1">
    <source>
        <dbReference type="SAM" id="Phobius"/>
    </source>
</evidence>
<dbReference type="AlphaFoldDB" id="A0A1B6CID4"/>
<accession>A0A1B6CID4</accession>
<feature type="transmembrane region" description="Helical" evidence="1">
    <location>
        <begin position="18"/>
        <end position="34"/>
    </location>
</feature>
<keyword evidence="1" id="KW-0472">Membrane</keyword>
<name>A0A1B6CID4_9HEMI</name>
<organism evidence="2">
    <name type="scientific">Clastoptera arizonana</name>
    <name type="common">Arizona spittle bug</name>
    <dbReference type="NCBI Taxonomy" id="38151"/>
    <lineage>
        <taxon>Eukaryota</taxon>
        <taxon>Metazoa</taxon>
        <taxon>Ecdysozoa</taxon>
        <taxon>Arthropoda</taxon>
        <taxon>Hexapoda</taxon>
        <taxon>Insecta</taxon>
        <taxon>Pterygota</taxon>
        <taxon>Neoptera</taxon>
        <taxon>Paraneoptera</taxon>
        <taxon>Hemiptera</taxon>
        <taxon>Auchenorrhyncha</taxon>
        <taxon>Cercopoidea</taxon>
        <taxon>Clastopteridae</taxon>
        <taxon>Clastoptera</taxon>
    </lineage>
</organism>
<gene>
    <name evidence="2" type="ORF">g.42398</name>
</gene>
<keyword evidence="1" id="KW-0812">Transmembrane</keyword>
<proteinExistence type="predicted"/>
<sequence>MDQKQSKATHNDSQSHKPIFFFAVFTLLNSLYVLKNNSNMIKNVDQEGLKPNFKSKENVKSDSNKSSFVRNKIKQIRKGKGSDKGENINNVEIIKNKDDNNKLTAVHKSGRSYKHSLMSFTDKSKKIFNLGDLKNNNTEVMHSSFEISNKTNVIEHTQPIMQKKNSNVINPDNSENLSKKMSDTVFGSNESISGNEFNGFSNHYLNNSAMEEIFIGNSDTDGSNDLGNQTLKEKKSFLRKGIFGCFFKPKRGD</sequence>
<keyword evidence="1" id="KW-1133">Transmembrane helix</keyword>